<sequence>MTTLASNSGTATSGQVVGVTQVTTRSYGIVSTATTVPTGNTANDRAGTANPGHGTNALVVILVPVLVVTALLVPCIFFLLRIRRRRQGHFVATYENLTVHNTSDTEYQPEDSLRPPYADTLPRRDSGNPLPYDMPSIPSASMLQLDMAQVSRARADSRLVSPLEDPFADHVDAHAPLYAEYYVHGRSDSRGSQSQTRSPSVASSTRTISRWNTLTSPVSRRGAYSPAPTDSRAGSRSGHSLLTRGHSKHHTDASVDLATPFEWDGMEDPFADPNKHGV</sequence>
<keyword evidence="2" id="KW-1133">Transmembrane helix</keyword>
<reference evidence="3 4" key="1">
    <citation type="journal article" date="2012" name="BMC Genomics">
        <title>Comparative genomics of the white-rot fungi, Phanerochaete carnosa and P. chrysosporium, to elucidate the genetic basis of the distinct wood types they colonize.</title>
        <authorList>
            <person name="Suzuki H."/>
            <person name="MacDonald J."/>
            <person name="Syed K."/>
            <person name="Salamov A."/>
            <person name="Hori C."/>
            <person name="Aerts A."/>
            <person name="Henrissat B."/>
            <person name="Wiebenga A."/>
            <person name="vanKuyk P.A."/>
            <person name="Barry K."/>
            <person name="Lindquist E."/>
            <person name="LaButti K."/>
            <person name="Lapidus A."/>
            <person name="Lucas S."/>
            <person name="Coutinho P."/>
            <person name="Gong Y."/>
            <person name="Samejima M."/>
            <person name="Mahadevan R."/>
            <person name="Abou-Zaid M."/>
            <person name="de Vries R.P."/>
            <person name="Igarashi K."/>
            <person name="Yadav J.S."/>
            <person name="Grigoriev I.V."/>
            <person name="Master E.R."/>
        </authorList>
    </citation>
    <scope>NUCLEOTIDE SEQUENCE [LARGE SCALE GENOMIC DNA]</scope>
    <source>
        <strain evidence="3 4">HHB-10118-sp</strain>
    </source>
</reference>
<dbReference type="KEGG" id="pco:PHACADRAFT_259419"/>
<dbReference type="OrthoDB" id="10645327at2759"/>
<dbReference type="Proteomes" id="UP000008370">
    <property type="component" value="Unassembled WGS sequence"/>
</dbReference>
<evidence type="ECO:0000313" key="4">
    <source>
        <dbReference type="Proteomes" id="UP000008370"/>
    </source>
</evidence>
<dbReference type="AlphaFoldDB" id="K5UTD7"/>
<evidence type="ECO:0000256" key="2">
    <source>
        <dbReference type="SAM" id="Phobius"/>
    </source>
</evidence>
<proteinExistence type="predicted"/>
<evidence type="ECO:0000313" key="3">
    <source>
        <dbReference type="EMBL" id="EKM53216.1"/>
    </source>
</evidence>
<evidence type="ECO:0000256" key="1">
    <source>
        <dbReference type="SAM" id="MobiDB-lite"/>
    </source>
</evidence>
<keyword evidence="2" id="KW-0472">Membrane</keyword>
<keyword evidence="2" id="KW-0812">Transmembrane</keyword>
<feature type="region of interest" description="Disordered" evidence="1">
    <location>
        <begin position="186"/>
        <end position="253"/>
    </location>
</feature>
<dbReference type="EMBL" id="JH930474">
    <property type="protein sequence ID" value="EKM53216.1"/>
    <property type="molecule type" value="Genomic_DNA"/>
</dbReference>
<dbReference type="RefSeq" id="XP_007397909.1">
    <property type="nucleotide sequence ID" value="XM_007397847.1"/>
</dbReference>
<organism evidence="3 4">
    <name type="scientific">Phanerochaete carnosa (strain HHB-10118-sp)</name>
    <name type="common">White-rot fungus</name>
    <name type="synonym">Peniophora carnosa</name>
    <dbReference type="NCBI Taxonomy" id="650164"/>
    <lineage>
        <taxon>Eukaryota</taxon>
        <taxon>Fungi</taxon>
        <taxon>Dikarya</taxon>
        <taxon>Basidiomycota</taxon>
        <taxon>Agaricomycotina</taxon>
        <taxon>Agaricomycetes</taxon>
        <taxon>Polyporales</taxon>
        <taxon>Phanerochaetaceae</taxon>
        <taxon>Phanerochaete</taxon>
    </lineage>
</organism>
<dbReference type="GeneID" id="18917415"/>
<feature type="non-terminal residue" evidence="3">
    <location>
        <position position="1"/>
    </location>
</feature>
<gene>
    <name evidence="3" type="ORF">PHACADRAFT_259419</name>
</gene>
<feature type="region of interest" description="Disordered" evidence="1">
    <location>
        <begin position="102"/>
        <end position="129"/>
    </location>
</feature>
<keyword evidence="4" id="KW-1185">Reference proteome</keyword>
<protein>
    <submittedName>
        <fullName evidence="3">Uncharacterized protein</fullName>
    </submittedName>
</protein>
<name>K5UTD7_PHACS</name>
<feature type="compositionally biased region" description="Polar residues" evidence="1">
    <location>
        <begin position="190"/>
        <end position="218"/>
    </location>
</feature>
<feature type="transmembrane region" description="Helical" evidence="2">
    <location>
        <begin position="57"/>
        <end position="80"/>
    </location>
</feature>
<dbReference type="InParanoid" id="K5UTD7"/>
<accession>K5UTD7</accession>
<dbReference type="HOGENOM" id="CLU_1003093_0_0_1"/>